<dbReference type="EMBL" id="KU862660">
    <property type="protein sequence ID" value="ANA49336.1"/>
    <property type="molecule type" value="Genomic_DNA"/>
</dbReference>
<organism evidence="1 2">
    <name type="scientific">Pseudomonas phage phiPMW</name>
    <dbReference type="NCBI Taxonomy" id="1815582"/>
    <lineage>
        <taxon>Viruses</taxon>
        <taxon>Duplodnaviria</taxon>
        <taxon>Heunggongvirae</taxon>
        <taxon>Uroviricota</taxon>
        <taxon>Caudoviricetes</taxon>
        <taxon>Plaisancevirus</taxon>
        <taxon>Plaisancevirus PMW</taxon>
    </lineage>
</organism>
<evidence type="ECO:0000313" key="2">
    <source>
        <dbReference type="Proteomes" id="UP000223738"/>
    </source>
</evidence>
<dbReference type="Proteomes" id="UP000223738">
    <property type="component" value="Segment"/>
</dbReference>
<keyword evidence="2" id="KW-1185">Reference proteome</keyword>
<gene>
    <name evidence="1" type="ORF">PMW_211</name>
</gene>
<accession>A0A1S5R1R0</accession>
<proteinExistence type="predicted"/>
<reference evidence="1 2" key="1">
    <citation type="submission" date="2016-03" db="EMBL/GenBank/DDBJ databases">
        <title>Characterization of pf16 and phiPMW: Two novel phages infecting Pseudomonas putida PpG1.</title>
        <authorList>
            <person name="Magill D.J."/>
            <person name="Krylov V.N."/>
            <person name="Allen C.C.R."/>
            <person name="McGrath J.W."/>
            <person name="Quinn J.P."/>
            <person name="Kulakov L.A."/>
        </authorList>
    </citation>
    <scope>NUCLEOTIDE SEQUENCE [LARGE SCALE GENOMIC DNA]</scope>
</reference>
<name>A0A1S5R1R0_9CAUD</name>
<protein>
    <submittedName>
        <fullName evidence="1">Uncharacterized protein</fullName>
    </submittedName>
</protein>
<sequence length="123" mass="14104">MQKLNEDHANKFKKGIKVAVSNPAESAAVQMWMFEKGYRWTWSSAEVNHTEQPYLYGCEDGTIAFSDDDRSFFDASSEKEVFFDFKVFATLQEPALTVELNGETMHPDEAIALIKKLKEENEK</sequence>
<evidence type="ECO:0000313" key="1">
    <source>
        <dbReference type="EMBL" id="ANA49336.1"/>
    </source>
</evidence>